<keyword evidence="4 7" id="KW-0238">DNA-binding</keyword>
<dbReference type="CDD" id="cd00383">
    <property type="entry name" value="trans_reg_C"/>
    <property type="match status" value="1"/>
</dbReference>
<evidence type="ECO:0000256" key="3">
    <source>
        <dbReference type="ARBA" id="ARBA00023015"/>
    </source>
</evidence>
<dbReference type="PROSITE" id="PS50110">
    <property type="entry name" value="RESPONSE_REGULATORY"/>
    <property type="match status" value="1"/>
</dbReference>
<dbReference type="InterPro" id="IPR001789">
    <property type="entry name" value="Sig_transdc_resp-reg_receiver"/>
</dbReference>
<proteinExistence type="predicted"/>
<dbReference type="RefSeq" id="WP_105052403.1">
    <property type="nucleotide sequence ID" value="NZ_BMYG01000002.1"/>
</dbReference>
<dbReference type="GO" id="GO:0032993">
    <property type="term" value="C:protein-DNA complex"/>
    <property type="evidence" value="ECO:0007669"/>
    <property type="project" value="TreeGrafter"/>
</dbReference>
<organism evidence="10 11">
    <name type="scientific">Psychrosphaera saromensis</name>
    <dbReference type="NCBI Taxonomy" id="716813"/>
    <lineage>
        <taxon>Bacteria</taxon>
        <taxon>Pseudomonadati</taxon>
        <taxon>Pseudomonadota</taxon>
        <taxon>Gammaproteobacteria</taxon>
        <taxon>Alteromonadales</taxon>
        <taxon>Pseudoalteromonadaceae</taxon>
        <taxon>Psychrosphaera</taxon>
    </lineage>
</organism>
<keyword evidence="1 6" id="KW-0597">Phosphoprotein</keyword>
<dbReference type="PANTHER" id="PTHR48111">
    <property type="entry name" value="REGULATOR OF RPOS"/>
    <property type="match status" value="1"/>
</dbReference>
<keyword evidence="3" id="KW-0805">Transcription regulation</keyword>
<keyword evidence="5" id="KW-0804">Transcription</keyword>
<dbReference type="Proteomes" id="UP000239007">
    <property type="component" value="Unassembled WGS sequence"/>
</dbReference>
<accession>A0A2S7UVD2</accession>
<evidence type="ECO:0000256" key="5">
    <source>
        <dbReference type="ARBA" id="ARBA00023163"/>
    </source>
</evidence>
<dbReference type="Gene3D" id="3.40.50.2300">
    <property type="match status" value="1"/>
</dbReference>
<evidence type="ECO:0000256" key="6">
    <source>
        <dbReference type="PROSITE-ProRule" id="PRU00169"/>
    </source>
</evidence>
<evidence type="ECO:0000256" key="1">
    <source>
        <dbReference type="ARBA" id="ARBA00022553"/>
    </source>
</evidence>
<gene>
    <name evidence="10" type="ORF">BTO11_09675</name>
</gene>
<dbReference type="PROSITE" id="PS51755">
    <property type="entry name" value="OMPR_PHOB"/>
    <property type="match status" value="1"/>
</dbReference>
<evidence type="ECO:0000259" key="9">
    <source>
        <dbReference type="PROSITE" id="PS51755"/>
    </source>
</evidence>
<dbReference type="SUPFAM" id="SSF52172">
    <property type="entry name" value="CheY-like"/>
    <property type="match status" value="1"/>
</dbReference>
<dbReference type="GO" id="GO:0000976">
    <property type="term" value="F:transcription cis-regulatory region binding"/>
    <property type="evidence" value="ECO:0007669"/>
    <property type="project" value="TreeGrafter"/>
</dbReference>
<dbReference type="GO" id="GO:0000156">
    <property type="term" value="F:phosphorelay response regulator activity"/>
    <property type="evidence" value="ECO:0007669"/>
    <property type="project" value="TreeGrafter"/>
</dbReference>
<dbReference type="EMBL" id="MSCH01000003">
    <property type="protein sequence ID" value="PQJ53903.1"/>
    <property type="molecule type" value="Genomic_DNA"/>
</dbReference>
<dbReference type="Gene3D" id="1.10.10.10">
    <property type="entry name" value="Winged helix-like DNA-binding domain superfamily/Winged helix DNA-binding domain"/>
    <property type="match status" value="1"/>
</dbReference>
<dbReference type="GO" id="GO:0006355">
    <property type="term" value="P:regulation of DNA-templated transcription"/>
    <property type="evidence" value="ECO:0007669"/>
    <property type="project" value="InterPro"/>
</dbReference>
<dbReference type="PANTHER" id="PTHR48111:SF67">
    <property type="entry name" value="TRANSCRIPTIONAL REGULATORY PROTEIN TCTD"/>
    <property type="match status" value="1"/>
</dbReference>
<protein>
    <submittedName>
        <fullName evidence="10">DNA-binding response regulator</fullName>
    </submittedName>
</protein>
<name>A0A2S7UVD2_9GAMM</name>
<keyword evidence="11" id="KW-1185">Reference proteome</keyword>
<dbReference type="Pfam" id="PF00072">
    <property type="entry name" value="Response_reg"/>
    <property type="match status" value="1"/>
</dbReference>
<dbReference type="Gene3D" id="6.10.250.690">
    <property type="match status" value="1"/>
</dbReference>
<dbReference type="SMART" id="SM00448">
    <property type="entry name" value="REC"/>
    <property type="match status" value="1"/>
</dbReference>
<feature type="modified residue" description="4-aspartylphosphate" evidence="6">
    <location>
        <position position="51"/>
    </location>
</feature>
<dbReference type="InterPro" id="IPR011006">
    <property type="entry name" value="CheY-like_superfamily"/>
</dbReference>
<dbReference type="OrthoDB" id="9802426at2"/>
<dbReference type="Pfam" id="PF00486">
    <property type="entry name" value="Trans_reg_C"/>
    <property type="match status" value="1"/>
</dbReference>
<feature type="domain" description="Response regulatory" evidence="8">
    <location>
        <begin position="2"/>
        <end position="116"/>
    </location>
</feature>
<evidence type="ECO:0000313" key="11">
    <source>
        <dbReference type="Proteomes" id="UP000239007"/>
    </source>
</evidence>
<sequence>MRILLVEDDIPLAQGLKHSLHREGYALDWVQFGQLAIDTVNSGDVDLVILDLGLPDMDGLSVLRKLKSLNKLLPVLILTARDGVENKVAGLDLGADDYLAKPFDIAELLARIRVLARRINTHQSSIISIMDVELDVKANLVKFQQQDVEFSRREYMIVKALMESAGRIQSKNQLENSLYEWGEEVSSNTIEVHIHNIRKKLPKEFIKTVRGVGYIVRKS</sequence>
<evidence type="ECO:0000259" key="8">
    <source>
        <dbReference type="PROSITE" id="PS50110"/>
    </source>
</evidence>
<dbReference type="FunFam" id="3.40.50.2300:FF:000002">
    <property type="entry name" value="DNA-binding response regulator PhoP"/>
    <property type="match status" value="1"/>
</dbReference>
<keyword evidence="2" id="KW-0902">Two-component regulatory system</keyword>
<dbReference type="InterPro" id="IPR001867">
    <property type="entry name" value="OmpR/PhoB-type_DNA-bd"/>
</dbReference>
<dbReference type="CDD" id="cd17624">
    <property type="entry name" value="REC_OmpR_PmrA-like"/>
    <property type="match status" value="1"/>
</dbReference>
<comment type="caution">
    <text evidence="10">The sequence shown here is derived from an EMBL/GenBank/DDBJ whole genome shotgun (WGS) entry which is preliminary data.</text>
</comment>
<feature type="domain" description="OmpR/PhoB-type" evidence="9">
    <location>
        <begin position="124"/>
        <end position="218"/>
    </location>
</feature>
<evidence type="ECO:0000313" key="10">
    <source>
        <dbReference type="EMBL" id="PQJ53903.1"/>
    </source>
</evidence>
<dbReference type="InterPro" id="IPR039420">
    <property type="entry name" value="WalR-like"/>
</dbReference>
<dbReference type="GO" id="GO:0005829">
    <property type="term" value="C:cytosol"/>
    <property type="evidence" value="ECO:0007669"/>
    <property type="project" value="TreeGrafter"/>
</dbReference>
<evidence type="ECO:0000256" key="7">
    <source>
        <dbReference type="PROSITE-ProRule" id="PRU01091"/>
    </source>
</evidence>
<reference evidence="10 11" key="1">
    <citation type="submission" date="2016-12" db="EMBL/GenBank/DDBJ databases">
        <title>Diversity of luminous bacteria.</title>
        <authorList>
            <person name="Yoshizawa S."/>
            <person name="Kogure K."/>
        </authorList>
    </citation>
    <scope>NUCLEOTIDE SEQUENCE [LARGE SCALE GENOMIC DNA]</scope>
    <source>
        <strain evidence="10 11">SA4-48</strain>
    </source>
</reference>
<feature type="DNA-binding region" description="OmpR/PhoB-type" evidence="7">
    <location>
        <begin position="124"/>
        <end position="218"/>
    </location>
</feature>
<evidence type="ECO:0000256" key="4">
    <source>
        <dbReference type="ARBA" id="ARBA00023125"/>
    </source>
</evidence>
<dbReference type="InterPro" id="IPR036388">
    <property type="entry name" value="WH-like_DNA-bd_sf"/>
</dbReference>
<dbReference type="SMART" id="SM00862">
    <property type="entry name" value="Trans_reg_C"/>
    <property type="match status" value="1"/>
</dbReference>
<evidence type="ECO:0000256" key="2">
    <source>
        <dbReference type="ARBA" id="ARBA00023012"/>
    </source>
</evidence>
<dbReference type="AlphaFoldDB" id="A0A2S7UVD2"/>